<sequence>MPPQFIQEVYWHYNKIKLEDLQDDEAVIDFGRGLSEHQKRLLKPVRRIPASVVESACKAFRNAALNIESDAPLETQITDVIVYEHEHFPGLQWAPSVLPPETQVLFVSQVMHKYLANSKHKSNLEADYDLEFPEPNLDHGVDDSKLDTDRSDSRDPALAPISSFFTYPSSAVPLHSKDQSNPKSSLNAAQFLSKKLRWLTLGAQYDWPTRSYPQDGPTTFPSDLHTVVTGLFPHIDPESGVCLLYSGKDYMPVHRDVSEQCQTGLASFSFGCDGIFVVAKGEDEAVDEDEKKRRTVALRVRSGDCVHMDGETRWAWHAMPRTIPGTCPKWLDEWPLIKDDDQEAMRWTEEEKKAFSKWKGYMGRKRLNVSCRQVWS</sequence>
<keyword evidence="2" id="KW-1185">Reference proteome</keyword>
<accession>A0ACC3SJH5</accession>
<evidence type="ECO:0000313" key="1">
    <source>
        <dbReference type="EMBL" id="KAK8215459.1"/>
    </source>
</evidence>
<protein>
    <submittedName>
        <fullName evidence="1">Uncharacterized protein</fullName>
    </submittedName>
</protein>
<dbReference type="EMBL" id="JAMKPW020000008">
    <property type="protein sequence ID" value="KAK8215459.1"/>
    <property type="molecule type" value="Genomic_DNA"/>
</dbReference>
<gene>
    <name evidence="1" type="ORF">M8818_002080</name>
</gene>
<evidence type="ECO:0000313" key="2">
    <source>
        <dbReference type="Proteomes" id="UP001320706"/>
    </source>
</evidence>
<organism evidence="1 2">
    <name type="scientific">Zalaria obscura</name>
    <dbReference type="NCBI Taxonomy" id="2024903"/>
    <lineage>
        <taxon>Eukaryota</taxon>
        <taxon>Fungi</taxon>
        <taxon>Dikarya</taxon>
        <taxon>Ascomycota</taxon>
        <taxon>Pezizomycotina</taxon>
        <taxon>Dothideomycetes</taxon>
        <taxon>Dothideomycetidae</taxon>
        <taxon>Dothideales</taxon>
        <taxon>Zalariaceae</taxon>
        <taxon>Zalaria</taxon>
    </lineage>
</organism>
<comment type="caution">
    <text evidence="1">The sequence shown here is derived from an EMBL/GenBank/DDBJ whole genome shotgun (WGS) entry which is preliminary data.</text>
</comment>
<proteinExistence type="predicted"/>
<dbReference type="Proteomes" id="UP001320706">
    <property type="component" value="Unassembled WGS sequence"/>
</dbReference>
<name>A0ACC3SJH5_9PEZI</name>
<reference evidence="1" key="1">
    <citation type="submission" date="2024-02" db="EMBL/GenBank/DDBJ databases">
        <title>Metagenome Assembled Genome of Zalaria obscura JY119.</title>
        <authorList>
            <person name="Vighnesh L."/>
            <person name="Jagadeeshwari U."/>
            <person name="Venkata Ramana C."/>
            <person name="Sasikala C."/>
        </authorList>
    </citation>
    <scope>NUCLEOTIDE SEQUENCE</scope>
    <source>
        <strain evidence="1">JY119</strain>
    </source>
</reference>